<feature type="signal peptide" evidence="2">
    <location>
        <begin position="1"/>
        <end position="23"/>
    </location>
</feature>
<dbReference type="PANTHER" id="PTHR14905:SF7">
    <property type="entry name" value="VON WILLEBRAND FACTOR A DOMAIN-CONTAINING PROTEIN 7"/>
    <property type="match status" value="1"/>
</dbReference>
<evidence type="ECO:0000313" key="4">
    <source>
        <dbReference type="Proteomes" id="UP000736335"/>
    </source>
</evidence>
<feature type="compositionally biased region" description="Gly residues" evidence="1">
    <location>
        <begin position="745"/>
        <end position="765"/>
    </location>
</feature>
<keyword evidence="2" id="KW-0732">Signal</keyword>
<feature type="region of interest" description="Disordered" evidence="1">
    <location>
        <begin position="651"/>
        <end position="809"/>
    </location>
</feature>
<keyword evidence="4" id="KW-1185">Reference proteome</keyword>
<evidence type="ECO:0000256" key="1">
    <source>
        <dbReference type="SAM" id="MobiDB-lite"/>
    </source>
</evidence>
<dbReference type="InterPro" id="IPR010816">
    <property type="entry name" value="Het-C"/>
</dbReference>
<dbReference type="OrthoDB" id="2506204at2759"/>
<feature type="compositionally biased region" description="Low complexity" evidence="1">
    <location>
        <begin position="671"/>
        <end position="689"/>
    </location>
</feature>
<reference evidence="3" key="2">
    <citation type="submission" date="2020-11" db="EMBL/GenBank/DDBJ databases">
        <authorList>
            <consortium name="DOE Joint Genome Institute"/>
            <person name="Kuo A."/>
            <person name="Miyauchi S."/>
            <person name="Kiss E."/>
            <person name="Drula E."/>
            <person name="Kohler A."/>
            <person name="Sanchez-Garcia M."/>
            <person name="Andreopoulos B."/>
            <person name="Barry K.W."/>
            <person name="Bonito G."/>
            <person name="Buee M."/>
            <person name="Carver A."/>
            <person name="Chen C."/>
            <person name="Cichocki N."/>
            <person name="Clum A."/>
            <person name="Culley D."/>
            <person name="Crous P.W."/>
            <person name="Fauchery L."/>
            <person name="Girlanda M."/>
            <person name="Hayes R."/>
            <person name="Keri Z."/>
            <person name="Labutti K."/>
            <person name="Lipzen A."/>
            <person name="Lombard V."/>
            <person name="Magnuson J."/>
            <person name="Maillard F."/>
            <person name="Morin E."/>
            <person name="Murat C."/>
            <person name="Nolan M."/>
            <person name="Ohm R."/>
            <person name="Pangilinan J."/>
            <person name="Pereira M."/>
            <person name="Perotto S."/>
            <person name="Peter M."/>
            <person name="Riley R."/>
            <person name="Sitrit Y."/>
            <person name="Stielow B."/>
            <person name="Szollosi G."/>
            <person name="Zifcakova L."/>
            <person name="Stursova M."/>
            <person name="Spatafora J.W."/>
            <person name="Tedersoo L."/>
            <person name="Vaario L.-M."/>
            <person name="Yamada A."/>
            <person name="Yan M."/>
            <person name="Wang P."/>
            <person name="Xu J."/>
            <person name="Bruns T."/>
            <person name="Baldrian P."/>
            <person name="Vilgalys R."/>
            <person name="Henrissat B."/>
            <person name="Grigoriev I.V."/>
            <person name="Hibbett D."/>
            <person name="Nagy L.G."/>
            <person name="Martin F.M."/>
        </authorList>
    </citation>
    <scope>NUCLEOTIDE SEQUENCE</scope>
    <source>
        <strain evidence="3">UH-Tt-Lm1</strain>
    </source>
</reference>
<dbReference type="InterPro" id="IPR052577">
    <property type="entry name" value="VWA7"/>
</dbReference>
<protein>
    <submittedName>
        <fullName evidence="3">Het-C-domain-containing protein</fullName>
    </submittedName>
</protein>
<dbReference type="AlphaFoldDB" id="A0A9P6HJE7"/>
<dbReference type="Proteomes" id="UP000736335">
    <property type="component" value="Unassembled WGS sequence"/>
</dbReference>
<feature type="compositionally biased region" description="Pro residues" evidence="1">
    <location>
        <begin position="721"/>
        <end position="739"/>
    </location>
</feature>
<dbReference type="EMBL" id="WIUZ02000004">
    <property type="protein sequence ID" value="KAF9788309.1"/>
    <property type="molecule type" value="Genomic_DNA"/>
</dbReference>
<reference evidence="3" key="1">
    <citation type="journal article" date="2020" name="Nat. Commun.">
        <title>Large-scale genome sequencing of mycorrhizal fungi provides insights into the early evolution of symbiotic traits.</title>
        <authorList>
            <person name="Miyauchi S."/>
            <person name="Kiss E."/>
            <person name="Kuo A."/>
            <person name="Drula E."/>
            <person name="Kohler A."/>
            <person name="Sanchez-Garcia M."/>
            <person name="Morin E."/>
            <person name="Andreopoulos B."/>
            <person name="Barry K.W."/>
            <person name="Bonito G."/>
            <person name="Buee M."/>
            <person name="Carver A."/>
            <person name="Chen C."/>
            <person name="Cichocki N."/>
            <person name="Clum A."/>
            <person name="Culley D."/>
            <person name="Crous P.W."/>
            <person name="Fauchery L."/>
            <person name="Girlanda M."/>
            <person name="Hayes R.D."/>
            <person name="Keri Z."/>
            <person name="LaButti K."/>
            <person name="Lipzen A."/>
            <person name="Lombard V."/>
            <person name="Magnuson J."/>
            <person name="Maillard F."/>
            <person name="Murat C."/>
            <person name="Nolan M."/>
            <person name="Ohm R.A."/>
            <person name="Pangilinan J."/>
            <person name="Pereira M.F."/>
            <person name="Perotto S."/>
            <person name="Peter M."/>
            <person name="Pfister S."/>
            <person name="Riley R."/>
            <person name="Sitrit Y."/>
            <person name="Stielow J.B."/>
            <person name="Szollosi G."/>
            <person name="Zifcakova L."/>
            <person name="Stursova M."/>
            <person name="Spatafora J.W."/>
            <person name="Tedersoo L."/>
            <person name="Vaario L.M."/>
            <person name="Yamada A."/>
            <person name="Yan M."/>
            <person name="Wang P."/>
            <person name="Xu J."/>
            <person name="Bruns T."/>
            <person name="Baldrian P."/>
            <person name="Vilgalys R."/>
            <person name="Dunand C."/>
            <person name="Henrissat B."/>
            <person name="Grigoriev I.V."/>
            <person name="Hibbett D."/>
            <person name="Nagy L.G."/>
            <person name="Martin F.M."/>
        </authorList>
    </citation>
    <scope>NUCLEOTIDE SEQUENCE</scope>
    <source>
        <strain evidence="3">UH-Tt-Lm1</strain>
    </source>
</reference>
<sequence>MSRTSRNIRVFLVLLFILAVCMHNSHVTAFGAGNIPSFAYLEGRAFRHGDIEDTLGKLFKKGGGGLGVIGSLIGKGGSKFNNLDVKRVYFGNWLRDYSQAVDIAGLKKLQLQSIINLCIALGFLAHGYATGEFEVTIDRLGCYLPTEHIDNPKGYGEGDDARKYDARLRGPVDPRELEIDLRTGMKNYIANEDGGWDTSRALVRKTLAECIRRGRAQRANGQKADEYEAYRLLGQALHTLEDFPAHSNFCELALWSMGYTDVFLHVGDQVRIQAPGGKWVAPLVTGTFGSSDFIHSLLGEATDHISQASVTDLNAELDNAKRKMSGGARGPGDNTQSTFSTLQDLLSAIPSGGGSDMRSDLQAMERIRAEGGSMNGKPPEELSPQELHAKLWAVLVIRDRIMKKIEKTIERIPGLGPLIEKLTETISVFVFTTLEPILKPLMKTATTGLMAASGEVIDNHDQYEVFNIPTASDPTHSFLSKDHFNLILNEPAGSIAKIIVTHTVTLVVRAWDDSNMNVHNVTEEILEAFFHPDFHNTRSQVQREMMKYMYTWINGLGESRKRSTLERLRKEAVRDHRNIRLAGEGGTGGAEGSAGQNYGHQAQASIQGYVQNLTGVGGGRPSGSLSSFAPSYGGGGSGGFPNIPNIPGIPSQLPNLFGGSGFGNRDVPEEALPQPSPYASSYAPAQPLYDGGGYRPGPPEPILDQPSTYGSPYAPSYAPGYPGPPGGGYPPSYDQPPPQFEQFGFSGGTGGYSEGEGGFSGGFGHGWPSEPQPQQQNEGGGPGEWQGDRPYGFSGVGPGFPDAERRFGF</sequence>
<name>A0A9P6HJE7_9AGAM</name>
<gene>
    <name evidence="3" type="ORF">BJ322DRAFT_622541</name>
</gene>
<accession>A0A9P6HJE7</accession>
<evidence type="ECO:0000256" key="2">
    <source>
        <dbReference type="SAM" id="SignalP"/>
    </source>
</evidence>
<proteinExistence type="predicted"/>
<dbReference type="Pfam" id="PF07217">
    <property type="entry name" value="Het-C"/>
    <property type="match status" value="1"/>
</dbReference>
<feature type="compositionally biased region" description="Low complexity" evidence="1">
    <location>
        <begin position="706"/>
        <end position="720"/>
    </location>
</feature>
<feature type="chain" id="PRO_5040287534" evidence="2">
    <location>
        <begin position="24"/>
        <end position="809"/>
    </location>
</feature>
<organism evidence="3 4">
    <name type="scientific">Thelephora terrestris</name>
    <dbReference type="NCBI Taxonomy" id="56493"/>
    <lineage>
        <taxon>Eukaryota</taxon>
        <taxon>Fungi</taxon>
        <taxon>Dikarya</taxon>
        <taxon>Basidiomycota</taxon>
        <taxon>Agaricomycotina</taxon>
        <taxon>Agaricomycetes</taxon>
        <taxon>Thelephorales</taxon>
        <taxon>Thelephoraceae</taxon>
        <taxon>Thelephora</taxon>
    </lineage>
</organism>
<evidence type="ECO:0000313" key="3">
    <source>
        <dbReference type="EMBL" id="KAF9788309.1"/>
    </source>
</evidence>
<dbReference type="PANTHER" id="PTHR14905">
    <property type="entry name" value="NG37"/>
    <property type="match status" value="1"/>
</dbReference>
<comment type="caution">
    <text evidence="3">The sequence shown here is derived from an EMBL/GenBank/DDBJ whole genome shotgun (WGS) entry which is preliminary data.</text>
</comment>